<accession>A0A8F8SP76</accession>
<feature type="transmembrane region" description="Helical" evidence="1">
    <location>
        <begin position="252"/>
        <end position="275"/>
    </location>
</feature>
<proteinExistence type="predicted"/>
<keyword evidence="1" id="KW-0472">Membrane</keyword>
<dbReference type="AlphaFoldDB" id="A0A8F8SP76"/>
<dbReference type="EMBL" id="MZ365054">
    <property type="protein sequence ID" value="QYB19104.1"/>
    <property type="molecule type" value="Genomic_DNA"/>
</dbReference>
<feature type="transmembrane region" description="Helical" evidence="1">
    <location>
        <begin position="64"/>
        <end position="84"/>
    </location>
</feature>
<feature type="transmembrane region" description="Helical" evidence="1">
    <location>
        <begin position="318"/>
        <end position="340"/>
    </location>
</feature>
<feature type="transmembrane region" description="Helical" evidence="1">
    <location>
        <begin position="90"/>
        <end position="108"/>
    </location>
</feature>
<keyword evidence="2" id="KW-0934">Plastid</keyword>
<reference evidence="2" key="1">
    <citation type="journal article" date="2021" name="Int. J. Mol. Sci.">
        <title>Extreme Enlargement of the Inverted Repeat Region in the Plastid Genomes of Diatoms from the Genus Climaconeis.</title>
        <authorList>
            <person name="Gastineau R."/>
            <person name="Davidovich N.A."/>
            <person name="Davidovich O.I."/>
            <person name="Lemieux C."/>
            <person name="Turmel M."/>
            <person name="Wrobel R.J."/>
            <person name="Witkowski A."/>
        </authorList>
    </citation>
    <scope>NUCLEOTIDE SEQUENCE</scope>
    <source>
        <strain evidence="2">SZCZ1888</strain>
    </source>
</reference>
<dbReference type="Pfam" id="PF17088">
    <property type="entry name" value="YCF90"/>
    <property type="match status" value="1"/>
</dbReference>
<geneLocation type="plastid" evidence="2"/>
<name>A0A8F8SP76_9STRA</name>
<gene>
    <name evidence="2" type="primary">ycf90</name>
</gene>
<evidence type="ECO:0000313" key="2">
    <source>
        <dbReference type="EMBL" id="QYB19104.1"/>
    </source>
</evidence>
<evidence type="ECO:0000256" key="1">
    <source>
        <dbReference type="SAM" id="Phobius"/>
    </source>
</evidence>
<organism evidence="2">
    <name type="scientific">Climaconeis cf. scalaris</name>
    <dbReference type="NCBI Taxonomy" id="2846828"/>
    <lineage>
        <taxon>Eukaryota</taxon>
        <taxon>Sar</taxon>
        <taxon>Stramenopiles</taxon>
        <taxon>Ochrophyta</taxon>
        <taxon>Bacillariophyta</taxon>
        <taxon>Bacillariophyceae</taxon>
        <taxon>Bacillariophycidae</taxon>
        <taxon>Naviculales</taxon>
        <taxon>Berkeleyaceae</taxon>
        <taxon>Climaconeis</taxon>
    </lineage>
</organism>
<protein>
    <submittedName>
        <fullName evidence="2">Hypothetical chloroplast RF90</fullName>
    </submittedName>
</protein>
<sequence length="436" mass="50875">MNWITIFSNKFFIYWLNLINGDVDLMSLNSSPMQNYLMNLAQIFELEKANQGVKFFIGYVSQGLNLYDIELFIWFLLIARFILLSIKYDLVSSFAITVIGGLAGYLWYRRFITMLINYRTALLLIPFLERLGMSADQLNTIMEYEITMSVVFGGRDAHWYQPGKILYHALVYGIKSYDPNGIDSGIYYIDPISMIITKLPESVKLKIEPIYYSLYNNIIPKTYSTCITFWNQISGLATYTFMVRVSKKYCPYLIRWHWTFLILLSLTESNFPLLLNRLDYYQLDVIGVKIINILNDPQIISPPSELSLLIFEYNLCTLIIQVIIVCHLGFLLFGLVHAICGQYFYIPFLVENTELHIGPRPKSSIYSGGNTAWQDKNHKNPGYTITFRNKDLFTIPRFPKLWFGWFGGGTPSETRLKKFIKRLIKIIKELIKRRRD</sequence>
<dbReference type="InterPro" id="IPR031383">
    <property type="entry name" value="Ycf90"/>
</dbReference>
<keyword evidence="1" id="KW-0812">Transmembrane</keyword>
<keyword evidence="1" id="KW-1133">Transmembrane helix</keyword>